<dbReference type="AlphaFoldDB" id="A0A6H9YZQ7"/>
<organism evidence="3 4">
    <name type="scientific">Actinomadura rudentiformis</name>
    <dbReference type="NCBI Taxonomy" id="359158"/>
    <lineage>
        <taxon>Bacteria</taxon>
        <taxon>Bacillati</taxon>
        <taxon>Actinomycetota</taxon>
        <taxon>Actinomycetes</taxon>
        <taxon>Streptosporangiales</taxon>
        <taxon>Thermomonosporaceae</taxon>
        <taxon>Actinomadura</taxon>
    </lineage>
</organism>
<accession>A0A6H9YZQ7</accession>
<dbReference type="GO" id="GO:0020037">
    <property type="term" value="F:heme binding"/>
    <property type="evidence" value="ECO:0007669"/>
    <property type="project" value="InterPro"/>
</dbReference>
<name>A0A6H9YZQ7_9ACTN</name>
<dbReference type="PANTHER" id="PTHR46696:SF1">
    <property type="entry name" value="CYTOCHROME P450 YJIB-RELATED"/>
    <property type="match status" value="1"/>
</dbReference>
<dbReference type="GO" id="GO:0004497">
    <property type="term" value="F:monooxygenase activity"/>
    <property type="evidence" value="ECO:0007669"/>
    <property type="project" value="InterPro"/>
</dbReference>
<dbReference type="PRINTS" id="PR00359">
    <property type="entry name" value="BP450"/>
</dbReference>
<dbReference type="Proteomes" id="UP000468735">
    <property type="component" value="Unassembled WGS sequence"/>
</dbReference>
<evidence type="ECO:0000313" key="3">
    <source>
        <dbReference type="EMBL" id="KAB2352330.1"/>
    </source>
</evidence>
<reference evidence="3 4" key="1">
    <citation type="submission" date="2019-09" db="EMBL/GenBank/DDBJ databases">
        <title>Actinomadura physcomitrii sp. nov., a novel actinomycete isolated from moss [Physcomitrium sphaericum (Ludw) Fuernr].</title>
        <authorList>
            <person name="Zhuang X."/>
            <person name="Liu C."/>
        </authorList>
    </citation>
    <scope>NUCLEOTIDE SEQUENCE [LARGE SCALE GENOMIC DNA]</scope>
    <source>
        <strain evidence="3 4">HMC1</strain>
    </source>
</reference>
<dbReference type="PANTHER" id="PTHR46696">
    <property type="entry name" value="P450, PUTATIVE (EUROFUNG)-RELATED"/>
    <property type="match status" value="1"/>
</dbReference>
<proteinExistence type="inferred from homology"/>
<dbReference type="GO" id="GO:0016705">
    <property type="term" value="F:oxidoreductase activity, acting on paired donors, with incorporation or reduction of molecular oxygen"/>
    <property type="evidence" value="ECO:0007669"/>
    <property type="project" value="InterPro"/>
</dbReference>
<evidence type="ECO:0000313" key="4">
    <source>
        <dbReference type="Proteomes" id="UP000468735"/>
    </source>
</evidence>
<dbReference type="OrthoDB" id="4133219at2"/>
<dbReference type="SUPFAM" id="SSF48264">
    <property type="entry name" value="Cytochrome P450"/>
    <property type="match status" value="1"/>
</dbReference>
<sequence>MTVTPPPTGPSAEPHASSAVSPPPQCPAHAGHGGGGLVNLFAPEVVADPQTFYERLRTEHGPVAPVLVAGDLPAWLVLGYRENLEVARTSTRFTRDSRVWNLALQGKVPADSPLLPMTEWKPMVRFAEGEAHRRLRSAINDSLAGLNRRGVRRYVTRFANELIDGFCTEGRADLVAQFAQHLPMHVMAKLLGIPDHAAPSLVRATQDLMTGAKTAVASNEHIVTTLRQVVAQKRAVPGNDIASRLIGHPAELSDMEVAQNLRVALVIGNETTVGLVASTLRMVHTDPRCRASLAGGHMTLPDAVEQILWDEPPFRTMVGRWAVADTELGGQKIKAGDLMLLALAAGNVDPAIRPDLTASLLGNRSHLAFGGGAHECPGQDISRAIAETGIDTLLGRLPDISLAVPEDELTWNRAWLTRHLASLPVTFTPKRPTEPAQPFSVAGASEAGQDLGQGRDATQRRDTVPWPDGAASPAPRWPSLRRRFAHWLR</sequence>
<keyword evidence="4" id="KW-1185">Reference proteome</keyword>
<dbReference type="InterPro" id="IPR017972">
    <property type="entry name" value="Cyt_P450_CS"/>
</dbReference>
<dbReference type="Gene3D" id="1.10.630.10">
    <property type="entry name" value="Cytochrome P450"/>
    <property type="match status" value="1"/>
</dbReference>
<comment type="caution">
    <text evidence="3">The sequence shown here is derived from an EMBL/GenBank/DDBJ whole genome shotgun (WGS) entry which is preliminary data.</text>
</comment>
<dbReference type="InterPro" id="IPR036396">
    <property type="entry name" value="Cyt_P450_sf"/>
</dbReference>
<evidence type="ECO:0000256" key="2">
    <source>
        <dbReference type="SAM" id="MobiDB-lite"/>
    </source>
</evidence>
<comment type="similarity">
    <text evidence="1">Belongs to the cytochrome P450 family.</text>
</comment>
<dbReference type="PROSITE" id="PS00086">
    <property type="entry name" value="CYTOCHROME_P450"/>
    <property type="match status" value="1"/>
</dbReference>
<dbReference type="CDD" id="cd20623">
    <property type="entry name" value="CYP_unk"/>
    <property type="match status" value="1"/>
</dbReference>
<gene>
    <name evidence="3" type="ORF">F8566_01125</name>
</gene>
<dbReference type="EMBL" id="WBMT01000001">
    <property type="protein sequence ID" value="KAB2352330.1"/>
    <property type="molecule type" value="Genomic_DNA"/>
</dbReference>
<feature type="region of interest" description="Disordered" evidence="2">
    <location>
        <begin position="427"/>
        <end position="476"/>
    </location>
</feature>
<feature type="region of interest" description="Disordered" evidence="2">
    <location>
        <begin position="1"/>
        <end position="31"/>
    </location>
</feature>
<protein>
    <submittedName>
        <fullName evidence="3">Cytochrome P450</fullName>
    </submittedName>
</protein>
<dbReference type="GO" id="GO:0005506">
    <property type="term" value="F:iron ion binding"/>
    <property type="evidence" value="ECO:0007669"/>
    <property type="project" value="InterPro"/>
</dbReference>
<dbReference type="InterPro" id="IPR002397">
    <property type="entry name" value="Cyt_P450_B"/>
</dbReference>
<evidence type="ECO:0000256" key="1">
    <source>
        <dbReference type="ARBA" id="ARBA00010617"/>
    </source>
</evidence>